<evidence type="ECO:0000313" key="1">
    <source>
        <dbReference type="EMBL" id="PSN74605.1"/>
    </source>
</evidence>
<proteinExistence type="predicted"/>
<sequence>MPGEPSSRRASERRSVALENFKSFTASKVTPSKMRLERRRKIRLGPSEQDVATAVSSSGWLAAATATDLRLYYLNDKDSRKGIQPNKVHKICMRNKGEKIRAIALSDDLLAIATYNRLIVYEYKVLSGFEDVMYDRVIDQDETWTPKSVSILQSGSVGSRSGATAWIAVGGEGQTGVKVFKYSYGNCWGSNSDRVILKCPHNSDAFKLVGFSPARLNTIQRVMVYGVTTGNRVHCWEIRERQSGMQDNRPFWSIDSNKTPSEASHRGNITSASIIASPTERPYMFCTVDHKHGSHLIRSFIAPIDFSQRFLRDDDVDVYPLPDTVVGRNVLAGAATPNGQFVITLEGDTLKLLTLQGGYEGGLTCSTKTLDWPAPLKTSSGSASAISILVEESLGRLKVTAVDGGGTVVLAEISVPGMPAPPTPTLEGPRTFELPNFFAIGELPSPSEGTIRHSVSTATDSQIGDRMEIIPG</sequence>
<reference evidence="1 2" key="1">
    <citation type="journal article" date="2018" name="Front. Microbiol.">
        <title>Genome-Wide Analysis of Corynespora cassiicola Leaf Fall Disease Putative Effectors.</title>
        <authorList>
            <person name="Lopez D."/>
            <person name="Ribeiro S."/>
            <person name="Label P."/>
            <person name="Fumanal B."/>
            <person name="Venisse J.S."/>
            <person name="Kohler A."/>
            <person name="de Oliveira R.R."/>
            <person name="Labutti K."/>
            <person name="Lipzen A."/>
            <person name="Lail K."/>
            <person name="Bauer D."/>
            <person name="Ohm R.A."/>
            <person name="Barry K.W."/>
            <person name="Spatafora J."/>
            <person name="Grigoriev I.V."/>
            <person name="Martin F.M."/>
            <person name="Pujade-Renaud V."/>
        </authorList>
    </citation>
    <scope>NUCLEOTIDE SEQUENCE [LARGE SCALE GENOMIC DNA]</scope>
    <source>
        <strain evidence="1 2">Philippines</strain>
    </source>
</reference>
<protein>
    <recommendedName>
        <fullName evidence="3">WD40 repeat-like protein</fullName>
    </recommendedName>
</protein>
<evidence type="ECO:0000313" key="2">
    <source>
        <dbReference type="Proteomes" id="UP000240883"/>
    </source>
</evidence>
<organism evidence="1 2">
    <name type="scientific">Corynespora cassiicola Philippines</name>
    <dbReference type="NCBI Taxonomy" id="1448308"/>
    <lineage>
        <taxon>Eukaryota</taxon>
        <taxon>Fungi</taxon>
        <taxon>Dikarya</taxon>
        <taxon>Ascomycota</taxon>
        <taxon>Pezizomycotina</taxon>
        <taxon>Dothideomycetes</taxon>
        <taxon>Pleosporomycetidae</taxon>
        <taxon>Pleosporales</taxon>
        <taxon>Corynesporascaceae</taxon>
        <taxon>Corynespora</taxon>
    </lineage>
</organism>
<dbReference type="AlphaFoldDB" id="A0A2T2PAD3"/>
<accession>A0A2T2PAD3</accession>
<name>A0A2T2PAD3_CORCC</name>
<keyword evidence="2" id="KW-1185">Reference proteome</keyword>
<dbReference type="Proteomes" id="UP000240883">
    <property type="component" value="Unassembled WGS sequence"/>
</dbReference>
<dbReference type="EMBL" id="KZ678128">
    <property type="protein sequence ID" value="PSN74605.1"/>
    <property type="molecule type" value="Genomic_DNA"/>
</dbReference>
<gene>
    <name evidence="1" type="ORF">BS50DRAFT_670956</name>
</gene>
<dbReference type="OrthoDB" id="3759755at2759"/>
<evidence type="ECO:0008006" key="3">
    <source>
        <dbReference type="Google" id="ProtNLM"/>
    </source>
</evidence>